<keyword evidence="6" id="KW-1185">Reference proteome</keyword>
<dbReference type="PANTHER" id="PTHR40633">
    <property type="entry name" value="MATRIX PROTEIN, PUTATIVE (AFU_ORTHOLOGUE AFUA_8G05410)-RELATED"/>
    <property type="match status" value="1"/>
</dbReference>
<gene>
    <name evidence="5" type="ORF">HGRIS_005236</name>
</gene>
<name>A0ABR3JF41_9AGAR</name>
<evidence type="ECO:0000313" key="5">
    <source>
        <dbReference type="EMBL" id="KAL0954090.1"/>
    </source>
</evidence>
<dbReference type="PANTHER" id="PTHR40633:SF1">
    <property type="entry name" value="GPI ANCHORED SERINE-THREONINE RICH PROTEIN (AFU_ORTHOLOGUE AFUA_1G03630)"/>
    <property type="match status" value="1"/>
</dbReference>
<feature type="compositionally biased region" description="Low complexity" evidence="2">
    <location>
        <begin position="170"/>
        <end position="239"/>
    </location>
</feature>
<dbReference type="EMBL" id="JASNQZ010000008">
    <property type="protein sequence ID" value="KAL0954090.1"/>
    <property type="molecule type" value="Genomic_DNA"/>
</dbReference>
<accession>A0ABR3JF41</accession>
<evidence type="ECO:0000256" key="1">
    <source>
        <dbReference type="ARBA" id="ARBA00022729"/>
    </source>
</evidence>
<evidence type="ECO:0000256" key="2">
    <source>
        <dbReference type="SAM" id="MobiDB-lite"/>
    </source>
</evidence>
<dbReference type="Pfam" id="PF10342">
    <property type="entry name" value="Kre9_KNH"/>
    <property type="match status" value="1"/>
</dbReference>
<organism evidence="5 6">
    <name type="scientific">Hohenbuehelia grisea</name>
    <dbReference type="NCBI Taxonomy" id="104357"/>
    <lineage>
        <taxon>Eukaryota</taxon>
        <taxon>Fungi</taxon>
        <taxon>Dikarya</taxon>
        <taxon>Basidiomycota</taxon>
        <taxon>Agaricomycotina</taxon>
        <taxon>Agaricomycetes</taxon>
        <taxon>Agaricomycetidae</taxon>
        <taxon>Agaricales</taxon>
        <taxon>Pleurotineae</taxon>
        <taxon>Pleurotaceae</taxon>
        <taxon>Hohenbuehelia</taxon>
    </lineage>
</organism>
<reference evidence="6" key="1">
    <citation type="submission" date="2024-06" db="EMBL/GenBank/DDBJ databases">
        <title>Multi-omics analyses provide insights into the biosynthesis of the anticancer antibiotic pleurotin in Hohenbuehelia grisea.</title>
        <authorList>
            <person name="Weaver J.A."/>
            <person name="Alberti F."/>
        </authorList>
    </citation>
    <scope>NUCLEOTIDE SEQUENCE [LARGE SCALE GENOMIC DNA]</scope>
    <source>
        <strain evidence="6">T-177</strain>
    </source>
</reference>
<keyword evidence="1 3" id="KW-0732">Signal</keyword>
<feature type="compositionally biased region" description="Polar residues" evidence="2">
    <location>
        <begin position="125"/>
        <end position="140"/>
    </location>
</feature>
<dbReference type="InterPro" id="IPR018466">
    <property type="entry name" value="Kre9/Knh1-like_N"/>
</dbReference>
<proteinExistence type="predicted"/>
<feature type="chain" id="PRO_5047404357" description="Yeast cell wall synthesis Kre9/Knh1-like N-terminal domain-containing protein" evidence="3">
    <location>
        <begin position="24"/>
        <end position="270"/>
    </location>
</feature>
<dbReference type="InterPro" id="IPR052982">
    <property type="entry name" value="SRP1/TIP1-like"/>
</dbReference>
<evidence type="ECO:0000256" key="3">
    <source>
        <dbReference type="SAM" id="SignalP"/>
    </source>
</evidence>
<dbReference type="Proteomes" id="UP001556367">
    <property type="component" value="Unassembled WGS sequence"/>
</dbReference>
<feature type="region of interest" description="Disordered" evidence="2">
    <location>
        <begin position="125"/>
        <end position="239"/>
    </location>
</feature>
<comment type="caution">
    <text evidence="5">The sequence shown here is derived from an EMBL/GenBank/DDBJ whole genome shotgun (WGS) entry which is preliminary data.</text>
</comment>
<protein>
    <recommendedName>
        <fullName evidence="4">Yeast cell wall synthesis Kre9/Knh1-like N-terminal domain-containing protein</fullName>
    </recommendedName>
</protein>
<feature type="domain" description="Yeast cell wall synthesis Kre9/Knh1-like N-terminal" evidence="4">
    <location>
        <begin position="30"/>
        <end position="122"/>
    </location>
</feature>
<evidence type="ECO:0000259" key="4">
    <source>
        <dbReference type="Pfam" id="PF10342"/>
    </source>
</evidence>
<evidence type="ECO:0000313" key="6">
    <source>
        <dbReference type="Proteomes" id="UP001556367"/>
    </source>
</evidence>
<sequence>MFSHSFSTVFALLAASSALVARADPTPSEPGPGDVFRQGAQCHIAWAGDADSTETWKEMSIQLMTGDNFNMIHLTTVTTVDGTKDGVFDWPCPEVEPNSAVYFYQFTSPATPNKTWATRFTIASASGQTTPPENPTQPGTNAPIPWGVGKLVDPSKATPPPPGAGGSSGASGSAGPSGLPLSSVSVTSGPSASSAPSATASLPTLSQTPSSRLVTSVSSSQPTSTPAASQTPGAASSNSNSALGGLIIDSRMWQAAVVFGASTLAFTILL</sequence>
<feature type="signal peptide" evidence="3">
    <location>
        <begin position="1"/>
        <end position="23"/>
    </location>
</feature>